<dbReference type="Pfam" id="PF06267">
    <property type="entry name" value="DUF1028"/>
    <property type="match status" value="1"/>
</dbReference>
<evidence type="ECO:0000313" key="3">
    <source>
        <dbReference type="EMBL" id="NKW41766.1"/>
    </source>
</evidence>
<dbReference type="Proteomes" id="UP000603463">
    <property type="component" value="Unassembled WGS sequence"/>
</dbReference>
<gene>
    <name evidence="1" type="ORF">GS441_12880</name>
    <name evidence="2" type="ORF">GS882_13515</name>
    <name evidence="3" type="ORF">GS947_09085</name>
</gene>
<dbReference type="InterPro" id="IPR029055">
    <property type="entry name" value="Ntn_hydrolases_N"/>
</dbReference>
<accession>A0A9Q5RQ43</accession>
<dbReference type="Gene3D" id="3.60.20.10">
    <property type="entry name" value="Glutamine Phosphoribosylpyrophosphate, subunit 1, domain 1"/>
    <property type="match status" value="1"/>
</dbReference>
<dbReference type="SUPFAM" id="SSF56235">
    <property type="entry name" value="N-terminal nucleophile aminohydrolases (Ntn hydrolases)"/>
    <property type="match status" value="1"/>
</dbReference>
<dbReference type="EMBL" id="WVBC01000030">
    <property type="protein sequence ID" value="NKT79122.1"/>
    <property type="molecule type" value="Genomic_DNA"/>
</dbReference>
<proteinExistence type="predicted"/>
<dbReference type="RefSeq" id="WP_005517551.1">
    <property type="nucleotide sequence ID" value="NZ_AP024181.1"/>
</dbReference>
<sequence length="228" mass="23602">MTYSVVARCDRTGQLGVATATSDVAVGARVPWLRTGVGAVVTQHRTDPRLGPRLLDLMAGGATAAEAVDGVRHSSVHADWRQLAAIGTHGPGIAWTGAYVDPVGVSVVTAADHVVAGNILVGDIVGRAASAAFDSSAGLELGERLVRALEAGLAAGGEPEPLRSACLRVHGSEQFPLVDLRVDEHPDPLRELRRLWELYGPAAGEYVSRAIDPDAARGVAPGAEEADA</sequence>
<dbReference type="InterPro" id="IPR010430">
    <property type="entry name" value="DUF1028"/>
</dbReference>
<dbReference type="EMBL" id="WUXR01000006">
    <property type="protein sequence ID" value="MBM4566300.1"/>
    <property type="molecule type" value="Genomic_DNA"/>
</dbReference>
<name>A0A9Q5RQ43_RHOHA</name>
<organism evidence="2 4">
    <name type="scientific">Rhodococcus hoagii</name>
    <name type="common">Corynebacterium equii</name>
    <dbReference type="NCBI Taxonomy" id="43767"/>
    <lineage>
        <taxon>Bacteria</taxon>
        <taxon>Bacillati</taxon>
        <taxon>Actinomycetota</taxon>
        <taxon>Actinomycetes</taxon>
        <taxon>Mycobacteriales</taxon>
        <taxon>Nocardiaceae</taxon>
        <taxon>Prescottella</taxon>
    </lineage>
</organism>
<reference evidence="2" key="2">
    <citation type="journal article" date="2020" name="Environ. Microbiol.">
        <title>The novel and transferable erm(51) gene confers Macrolides, Lincosamides, and Streptogramins B (MLSB) resistance to clonal Rhodococcus equi in the environment.</title>
        <authorList>
            <person name="Huber L."/>
            <person name="Giguere S."/>
            <person name="Slovis N.M."/>
            <person name="Alvarez-Narvaez S."/>
            <person name="Hart K.A."/>
            <person name="Greiter M."/>
            <person name="Morris E.R.A."/>
            <person name="Cohen N.D."/>
        </authorList>
    </citation>
    <scope>NUCLEOTIDE SEQUENCE</scope>
    <source>
        <strain evidence="2">Lh_116_1</strain>
        <strain evidence="3">Lh_16_1</strain>
    </source>
</reference>
<dbReference type="PANTHER" id="PTHR39328">
    <property type="entry name" value="BLL2871 PROTEIN"/>
    <property type="match status" value="1"/>
</dbReference>
<reference evidence="1" key="1">
    <citation type="submission" date="2019-11" db="EMBL/GenBank/DDBJ databases">
        <title>Spread of Macrolides and rifampicin resistant Rhodococcus equi in clinical isolates in the USA.</title>
        <authorList>
            <person name="Alvarez-Narvaez S."/>
            <person name="Huber L."/>
            <person name="Cohen N.D."/>
            <person name="Slovis N."/>
            <person name="Greiter M."/>
            <person name="Giguere S."/>
            <person name="Hart K."/>
        </authorList>
    </citation>
    <scope>NUCLEOTIDE SEQUENCE</scope>
    <source>
        <strain evidence="1">Lh_17</strain>
    </source>
</reference>
<comment type="caution">
    <text evidence="2">The sequence shown here is derived from an EMBL/GenBank/DDBJ whole genome shotgun (WGS) entry which is preliminary data.</text>
</comment>
<evidence type="ECO:0000313" key="4">
    <source>
        <dbReference type="Proteomes" id="UP000603463"/>
    </source>
</evidence>
<evidence type="ECO:0000313" key="2">
    <source>
        <dbReference type="EMBL" id="NKT79122.1"/>
    </source>
</evidence>
<evidence type="ECO:0000313" key="1">
    <source>
        <dbReference type="EMBL" id="MBM4566300.1"/>
    </source>
</evidence>
<dbReference type="Proteomes" id="UP000808906">
    <property type="component" value="Unassembled WGS sequence"/>
</dbReference>
<protein>
    <submittedName>
        <fullName evidence="2">DUF1028 domain-containing protein</fullName>
    </submittedName>
</protein>
<dbReference type="Proteomes" id="UP000608063">
    <property type="component" value="Unassembled WGS sequence"/>
</dbReference>
<dbReference type="EMBL" id="WVDC01000004">
    <property type="protein sequence ID" value="NKW41766.1"/>
    <property type="molecule type" value="Genomic_DNA"/>
</dbReference>
<dbReference type="AlphaFoldDB" id="A0A9Q5RQ43"/>
<dbReference type="PANTHER" id="PTHR39328:SF1">
    <property type="entry name" value="BLL2871 PROTEIN"/>
    <property type="match status" value="1"/>
</dbReference>